<name>A0A1H2LN40_9ACTN</name>
<dbReference type="OrthoDB" id="4801220at2"/>
<dbReference type="Pfam" id="PF26572">
    <property type="entry name" value="DUF8185"/>
    <property type="match status" value="1"/>
</dbReference>
<gene>
    <name evidence="3" type="ORF">SAMN04488563_6415</name>
</gene>
<feature type="domain" description="DUF8010" evidence="1">
    <location>
        <begin position="3"/>
        <end position="96"/>
    </location>
</feature>
<evidence type="ECO:0000259" key="1">
    <source>
        <dbReference type="Pfam" id="PF26035"/>
    </source>
</evidence>
<dbReference type="Proteomes" id="UP000182977">
    <property type="component" value="Chromosome I"/>
</dbReference>
<feature type="domain" description="DUF8185" evidence="2">
    <location>
        <begin position="100"/>
        <end position="208"/>
    </location>
</feature>
<dbReference type="RefSeq" id="WP_046768702.1">
    <property type="nucleotide sequence ID" value="NZ_KQ061227.1"/>
</dbReference>
<evidence type="ECO:0000313" key="4">
    <source>
        <dbReference type="Proteomes" id="UP000182977"/>
    </source>
</evidence>
<organism evidence="3 4">
    <name type="scientific">Jiangella alkaliphila</name>
    <dbReference type="NCBI Taxonomy" id="419479"/>
    <lineage>
        <taxon>Bacteria</taxon>
        <taxon>Bacillati</taxon>
        <taxon>Actinomycetota</taxon>
        <taxon>Actinomycetes</taxon>
        <taxon>Jiangellales</taxon>
        <taxon>Jiangellaceae</taxon>
        <taxon>Jiangella</taxon>
    </lineage>
</organism>
<protein>
    <submittedName>
        <fullName evidence="3">Uncharacterized protein</fullName>
    </submittedName>
</protein>
<dbReference type="STRING" id="419479.SAMN04488563_6415"/>
<dbReference type="InterPro" id="IPR058323">
    <property type="entry name" value="DUF8010"/>
</dbReference>
<dbReference type="AlphaFoldDB" id="A0A1H2LN40"/>
<dbReference type="Pfam" id="PF26035">
    <property type="entry name" value="DUF8010"/>
    <property type="match status" value="1"/>
</dbReference>
<dbReference type="EMBL" id="LT629791">
    <property type="protein sequence ID" value="SDU82339.1"/>
    <property type="molecule type" value="Genomic_DNA"/>
</dbReference>
<sequence length="214" mass="22305">MTSFVPAQPGAAADLATFARRVAKYEPDSVLRIVAHGTVAGCFAETPFDALALRAVALAEPADFDVVVEAGNLAARAVGVAGQFELPPALPALRWASSLPPRSGWTELARLPLTAVVADVEHGVEEFRTRAVGVADGKSLRAGRAALEGLATEIWDRELAAGMPLRLAHAASSYGFLDGPDGAEVALRTVGAWWRLDAPNGSVLARTGLALFAL</sequence>
<evidence type="ECO:0000259" key="2">
    <source>
        <dbReference type="Pfam" id="PF26572"/>
    </source>
</evidence>
<proteinExistence type="predicted"/>
<evidence type="ECO:0000313" key="3">
    <source>
        <dbReference type="EMBL" id="SDU82339.1"/>
    </source>
</evidence>
<keyword evidence="4" id="KW-1185">Reference proteome</keyword>
<reference evidence="4" key="1">
    <citation type="submission" date="2016-10" db="EMBL/GenBank/DDBJ databases">
        <authorList>
            <person name="Varghese N."/>
            <person name="Submissions S."/>
        </authorList>
    </citation>
    <scope>NUCLEOTIDE SEQUENCE [LARGE SCALE GENOMIC DNA]</scope>
    <source>
        <strain evidence="4">DSM 45079</strain>
    </source>
</reference>
<accession>A0A1H2LN40</accession>
<dbReference type="InterPro" id="IPR058498">
    <property type="entry name" value="DUF8185"/>
</dbReference>